<evidence type="ECO:0000256" key="2">
    <source>
        <dbReference type="ARBA" id="ARBA00022741"/>
    </source>
</evidence>
<evidence type="ECO:0000256" key="1">
    <source>
        <dbReference type="ARBA" id="ARBA00006611"/>
    </source>
</evidence>
<organism evidence="5 6">
    <name type="scientific">Candidatus Abzuiibacterium crystallinum</name>
    <dbReference type="NCBI Taxonomy" id="1974748"/>
    <lineage>
        <taxon>Bacteria</taxon>
        <taxon>Pseudomonadati</taxon>
        <taxon>Candidatus Omnitrophota</taxon>
        <taxon>Candidatus Abzuiibacterium</taxon>
    </lineage>
</organism>
<dbReference type="Gene3D" id="3.30.450.90">
    <property type="match status" value="1"/>
</dbReference>
<comment type="caution">
    <text evidence="5">The sequence shown here is derived from an EMBL/GenBank/DDBJ whole genome shotgun (WGS) entry which is preliminary data.</text>
</comment>
<dbReference type="InterPro" id="IPR003593">
    <property type="entry name" value="AAA+_ATPase"/>
</dbReference>
<evidence type="ECO:0000259" key="4">
    <source>
        <dbReference type="PROSITE" id="PS00662"/>
    </source>
</evidence>
<gene>
    <name evidence="5" type="ORF">COV74_05575</name>
</gene>
<dbReference type="GO" id="GO:0016887">
    <property type="term" value="F:ATP hydrolysis activity"/>
    <property type="evidence" value="ECO:0007669"/>
    <property type="project" value="TreeGrafter"/>
</dbReference>
<dbReference type="InterPro" id="IPR001482">
    <property type="entry name" value="T2SS/T4SS_dom"/>
</dbReference>
<dbReference type="GO" id="GO:0005524">
    <property type="term" value="F:ATP binding"/>
    <property type="evidence" value="ECO:0007669"/>
    <property type="project" value="UniProtKB-KW"/>
</dbReference>
<reference evidence="5 6" key="1">
    <citation type="submission" date="2017-09" db="EMBL/GenBank/DDBJ databases">
        <title>Depth-based differentiation of microbial function through sediment-hosted aquifers and enrichment of novel symbionts in the deep terrestrial subsurface.</title>
        <authorList>
            <person name="Probst A.J."/>
            <person name="Ladd B."/>
            <person name="Jarett J.K."/>
            <person name="Geller-Mcgrath D.E."/>
            <person name="Sieber C.M."/>
            <person name="Emerson J.B."/>
            <person name="Anantharaman K."/>
            <person name="Thomas B.C."/>
            <person name="Malmstrom R."/>
            <person name="Stieglmeier M."/>
            <person name="Klingl A."/>
            <person name="Woyke T."/>
            <person name="Ryan C.M."/>
            <person name="Banfield J.F."/>
        </authorList>
    </citation>
    <scope>NUCLEOTIDE SEQUENCE [LARGE SCALE GENOMIC DNA]</scope>
    <source>
        <strain evidence="5">CG11_big_fil_rev_8_21_14_0_20_45_26</strain>
    </source>
</reference>
<dbReference type="SMART" id="SM00382">
    <property type="entry name" value="AAA"/>
    <property type="match status" value="1"/>
</dbReference>
<dbReference type="PANTHER" id="PTHR30258:SF1">
    <property type="entry name" value="PROTEIN TRANSPORT PROTEIN HOFB HOMOLOG"/>
    <property type="match status" value="1"/>
</dbReference>
<dbReference type="SUPFAM" id="SSF52540">
    <property type="entry name" value="P-loop containing nucleoside triphosphate hydrolases"/>
    <property type="match status" value="1"/>
</dbReference>
<proteinExistence type="inferred from homology"/>
<keyword evidence="3" id="KW-0067">ATP-binding</keyword>
<sequence length="539" mass="59951">MAKKRNYLLGEELIRRGFSTLEQIDRALSIQKETKESIGSILVRLGFLSEHQLLEVLSDQLNLPYIDPATTPVDKEVFSKVSAKMAKHYHIFPIRFQNGGILVVSSDPHHGELAEELRALIGMDIFFGLSEKKKIDRAIQSHYGIGASVLEDLARDAVKQGKEGQGDERTQQVEDVSIPGEEGTIRDLVNQLLADAQKKRASDIHIEPFTEKLSIRYRIDGVLHDAMVPDSIKKFHSNIISRIKIMANLDVSEKRLPQDGRIKIKVGVDELDLRISILPTVFGESLVIRILTPTRLLSLEQIGFNQQNQKLIKHALQKHSGIILLTGPTGSGKTTTLYACLKELNDTGRKIITIEDPVEYQISGVVQMQVHPKIGLTFASGLRHMLRHDPDVMMVGEIRDIETAEIAIRSAMTGHLVFSTLHTNDACGAVARLVDMGIEPFLVASSLECVIAQRLVRKIQDPAKIDESEPANSEGFLGRIAIHEVLLINDILRDNISKQTSLTEFRQAAVKEGMIRLVDDGLEKVAQGLTAKSEVMQYA</sequence>
<evidence type="ECO:0000313" key="6">
    <source>
        <dbReference type="Proteomes" id="UP000230859"/>
    </source>
</evidence>
<feature type="domain" description="Bacterial type II secretion system protein E" evidence="4">
    <location>
        <begin position="386"/>
        <end position="400"/>
    </location>
</feature>
<comment type="similarity">
    <text evidence="1">Belongs to the GSP E family.</text>
</comment>
<evidence type="ECO:0000313" key="5">
    <source>
        <dbReference type="EMBL" id="PIQ86149.1"/>
    </source>
</evidence>
<name>A0A2H0LP02_9BACT</name>
<dbReference type="PROSITE" id="PS00662">
    <property type="entry name" value="T2SP_E"/>
    <property type="match status" value="1"/>
</dbReference>
<dbReference type="AlphaFoldDB" id="A0A2H0LP02"/>
<dbReference type="CDD" id="cd01129">
    <property type="entry name" value="PulE-GspE-like"/>
    <property type="match status" value="1"/>
</dbReference>
<dbReference type="EMBL" id="PCVY01000049">
    <property type="protein sequence ID" value="PIQ86149.1"/>
    <property type="molecule type" value="Genomic_DNA"/>
</dbReference>
<dbReference type="Gene3D" id="1.10.40.70">
    <property type="match status" value="1"/>
</dbReference>
<dbReference type="PANTHER" id="PTHR30258">
    <property type="entry name" value="TYPE II SECRETION SYSTEM PROTEIN GSPE-RELATED"/>
    <property type="match status" value="1"/>
</dbReference>
<accession>A0A2H0LP02</accession>
<dbReference type="GO" id="GO:0005886">
    <property type="term" value="C:plasma membrane"/>
    <property type="evidence" value="ECO:0007669"/>
    <property type="project" value="TreeGrafter"/>
</dbReference>
<dbReference type="Gene3D" id="3.40.50.300">
    <property type="entry name" value="P-loop containing nucleotide triphosphate hydrolases"/>
    <property type="match status" value="1"/>
</dbReference>
<dbReference type="InterPro" id="IPR037257">
    <property type="entry name" value="T2SS_E_N_sf"/>
</dbReference>
<dbReference type="Pfam" id="PF00437">
    <property type="entry name" value="T2SSE"/>
    <property type="match status" value="1"/>
</dbReference>
<evidence type="ECO:0000256" key="3">
    <source>
        <dbReference type="ARBA" id="ARBA00022840"/>
    </source>
</evidence>
<dbReference type="Pfam" id="PF05157">
    <property type="entry name" value="MshEN"/>
    <property type="match status" value="1"/>
</dbReference>
<dbReference type="Gene3D" id="3.30.300.160">
    <property type="entry name" value="Type II secretion system, protein E, N-terminal domain"/>
    <property type="match status" value="1"/>
</dbReference>
<dbReference type="Proteomes" id="UP000230859">
    <property type="component" value="Unassembled WGS sequence"/>
</dbReference>
<dbReference type="FunFam" id="3.30.450.90:FF:000001">
    <property type="entry name" value="Type II secretion system ATPase GspE"/>
    <property type="match status" value="1"/>
</dbReference>
<dbReference type="InterPro" id="IPR007831">
    <property type="entry name" value="T2SS_GspE_N"/>
</dbReference>
<protein>
    <submittedName>
        <fullName evidence="5">Type II secretion system protein GspE</fullName>
    </submittedName>
</protein>
<keyword evidence="2" id="KW-0547">Nucleotide-binding</keyword>
<dbReference type="InterPro" id="IPR027417">
    <property type="entry name" value="P-loop_NTPase"/>
</dbReference>
<dbReference type="SUPFAM" id="SSF160246">
    <property type="entry name" value="EspE N-terminal domain-like"/>
    <property type="match status" value="1"/>
</dbReference>